<dbReference type="PANTHER" id="PTHR15020:SF50">
    <property type="entry name" value="UPF0659 PROTEIN YMR090W"/>
    <property type="match status" value="1"/>
</dbReference>
<sequence>MSRIVLIGGHGKVALLLAPILVEQGHEVTSVIRNPDHAADIEATGATARVADVEQLDVPGLAEVLEGHDAVVWSAGAGGGDPERTYAVDRDAAIRSIDAAGSAGVRRYVMVSYAGAGPDHGVAPDNPFFAYAEAKAAADEHLRGTDLDWTVLGPSGLTLEPASGSIDVGEGGGTVSRANVARVVAATLADSGTVRRTIEFHDGATPIAEALR</sequence>
<dbReference type="RefSeq" id="WP_338538407.1">
    <property type="nucleotide sequence ID" value="NZ_CP104874.1"/>
</dbReference>
<dbReference type="Gene3D" id="3.40.50.720">
    <property type="entry name" value="NAD(P)-binding Rossmann-like Domain"/>
    <property type="match status" value="1"/>
</dbReference>
<dbReference type="InterPro" id="IPR016040">
    <property type="entry name" value="NAD(P)-bd_dom"/>
</dbReference>
<evidence type="ECO:0000313" key="2">
    <source>
        <dbReference type="EMBL" id="WWF05486.1"/>
    </source>
</evidence>
<evidence type="ECO:0000313" key="3">
    <source>
        <dbReference type="Proteomes" id="UP001381003"/>
    </source>
</evidence>
<dbReference type="PANTHER" id="PTHR15020">
    <property type="entry name" value="FLAVIN REDUCTASE-RELATED"/>
    <property type="match status" value="1"/>
</dbReference>
<accession>A0ABZ2FE56</accession>
<name>A0ABZ2FE56_9MICO</name>
<protein>
    <submittedName>
        <fullName evidence="2">SDR family oxidoreductase</fullName>
    </submittedName>
</protein>
<dbReference type="SUPFAM" id="SSF51735">
    <property type="entry name" value="NAD(P)-binding Rossmann-fold domains"/>
    <property type="match status" value="1"/>
</dbReference>
<proteinExistence type="predicted"/>
<dbReference type="Pfam" id="PF13460">
    <property type="entry name" value="NAD_binding_10"/>
    <property type="match status" value="1"/>
</dbReference>
<reference evidence="2 3" key="1">
    <citation type="submission" date="2022-09" db="EMBL/GenBank/DDBJ databases">
        <title>Complete genome sequence of Janibacter terrae strain COS04-44, PCL-degrading bacteria isolated from oil spilled coast.</title>
        <authorList>
            <person name="Park H."/>
            <person name="Kim J.Y."/>
            <person name="An S.H."/>
            <person name="Lee C.M."/>
            <person name="Weon H.-Y."/>
        </authorList>
    </citation>
    <scope>NUCLEOTIDE SEQUENCE [LARGE SCALE GENOMIC DNA]</scope>
    <source>
        <strain evidence="2 3">COS04-44</strain>
    </source>
</reference>
<organism evidence="2 3">
    <name type="scientific">Janibacter terrae</name>
    <dbReference type="NCBI Taxonomy" id="103817"/>
    <lineage>
        <taxon>Bacteria</taxon>
        <taxon>Bacillati</taxon>
        <taxon>Actinomycetota</taxon>
        <taxon>Actinomycetes</taxon>
        <taxon>Micrococcales</taxon>
        <taxon>Intrasporangiaceae</taxon>
        <taxon>Janibacter</taxon>
    </lineage>
</organism>
<feature type="domain" description="NAD(P)-binding" evidence="1">
    <location>
        <begin position="8"/>
        <end position="190"/>
    </location>
</feature>
<keyword evidence="3" id="KW-1185">Reference proteome</keyword>
<dbReference type="CDD" id="cd05243">
    <property type="entry name" value="SDR_a5"/>
    <property type="match status" value="1"/>
</dbReference>
<evidence type="ECO:0000259" key="1">
    <source>
        <dbReference type="Pfam" id="PF13460"/>
    </source>
</evidence>
<gene>
    <name evidence="2" type="ORF">N5P18_01010</name>
</gene>
<dbReference type="InterPro" id="IPR036291">
    <property type="entry name" value="NAD(P)-bd_dom_sf"/>
</dbReference>
<dbReference type="EMBL" id="CP104874">
    <property type="protein sequence ID" value="WWF05486.1"/>
    <property type="molecule type" value="Genomic_DNA"/>
</dbReference>
<dbReference type="Proteomes" id="UP001381003">
    <property type="component" value="Chromosome"/>
</dbReference>